<dbReference type="Pfam" id="PF00356">
    <property type="entry name" value="LacI"/>
    <property type="match status" value="1"/>
</dbReference>
<dbReference type="CDD" id="cd06294">
    <property type="entry name" value="PBP1_MalR-like"/>
    <property type="match status" value="1"/>
</dbReference>
<organism evidence="5 6">
    <name type="scientific">Paenibacillus albiflavus</name>
    <dbReference type="NCBI Taxonomy" id="2545760"/>
    <lineage>
        <taxon>Bacteria</taxon>
        <taxon>Bacillati</taxon>
        <taxon>Bacillota</taxon>
        <taxon>Bacilli</taxon>
        <taxon>Bacillales</taxon>
        <taxon>Paenibacillaceae</taxon>
        <taxon>Paenibacillus</taxon>
    </lineage>
</organism>
<dbReference type="PANTHER" id="PTHR30146">
    <property type="entry name" value="LACI-RELATED TRANSCRIPTIONAL REPRESSOR"/>
    <property type="match status" value="1"/>
</dbReference>
<evidence type="ECO:0000313" key="6">
    <source>
        <dbReference type="Proteomes" id="UP000295418"/>
    </source>
</evidence>
<protein>
    <submittedName>
        <fullName evidence="5">LacI family transcriptional regulator</fullName>
    </submittedName>
</protein>
<comment type="caution">
    <text evidence="5">The sequence shown here is derived from an EMBL/GenBank/DDBJ whole genome shotgun (WGS) entry which is preliminary data.</text>
</comment>
<name>A0A4R4EER9_9BACL</name>
<dbReference type="PANTHER" id="PTHR30146:SF109">
    <property type="entry name" value="HTH-TYPE TRANSCRIPTIONAL REGULATOR GALS"/>
    <property type="match status" value="1"/>
</dbReference>
<dbReference type="PROSITE" id="PS50932">
    <property type="entry name" value="HTH_LACI_2"/>
    <property type="match status" value="1"/>
</dbReference>
<gene>
    <name evidence="5" type="ORF">E0485_13320</name>
</gene>
<dbReference type="SMART" id="SM00354">
    <property type="entry name" value="HTH_LACI"/>
    <property type="match status" value="1"/>
</dbReference>
<keyword evidence="3" id="KW-0804">Transcription</keyword>
<dbReference type="EMBL" id="SKFG01000012">
    <property type="protein sequence ID" value="TCZ76568.1"/>
    <property type="molecule type" value="Genomic_DNA"/>
</dbReference>
<dbReference type="InterPro" id="IPR046335">
    <property type="entry name" value="LacI/GalR-like_sensor"/>
</dbReference>
<dbReference type="SUPFAM" id="SSF53822">
    <property type="entry name" value="Periplasmic binding protein-like I"/>
    <property type="match status" value="1"/>
</dbReference>
<evidence type="ECO:0000259" key="4">
    <source>
        <dbReference type="PROSITE" id="PS50932"/>
    </source>
</evidence>
<evidence type="ECO:0000256" key="2">
    <source>
        <dbReference type="ARBA" id="ARBA00023125"/>
    </source>
</evidence>
<reference evidence="5 6" key="1">
    <citation type="submission" date="2019-03" db="EMBL/GenBank/DDBJ databases">
        <authorList>
            <person name="Kim M.K.M."/>
        </authorList>
    </citation>
    <scope>NUCLEOTIDE SEQUENCE [LARGE SCALE GENOMIC DNA]</scope>
    <source>
        <strain evidence="5 6">18JY21-1</strain>
    </source>
</reference>
<evidence type="ECO:0000313" key="5">
    <source>
        <dbReference type="EMBL" id="TCZ76568.1"/>
    </source>
</evidence>
<dbReference type="CDD" id="cd01392">
    <property type="entry name" value="HTH_LacI"/>
    <property type="match status" value="1"/>
</dbReference>
<accession>A0A4R4EER9</accession>
<feature type="domain" description="HTH lacI-type" evidence="4">
    <location>
        <begin position="7"/>
        <end position="61"/>
    </location>
</feature>
<dbReference type="RefSeq" id="WP_132418540.1">
    <property type="nucleotide sequence ID" value="NZ_SKFG01000012.1"/>
</dbReference>
<sequence length="339" mass="37805">METSKNTTLSTIAELAGVSKSTVSRVLSDHPRISQKTKDQVYAIIEELGYHPNEVARSLANKSTKTIGIVMPIQDAEAFYASSFFQESLRGICTVASENGYDILISTNKVSEVDVIRRFINGKKVDGIILMRSQVKDLGIKALVEAKFPFVLIGSYNDEHEIYSVDNDNFQASYDLTNYLISLGKNKIGFIGGTLKSVVTVNRLNGYKKALNDHNLLENSERFVITDISYNESLVELKDIYNSGDQPDAIIVMDDQVGSLVIEQLTQLGIQIPRDVRIAGFNHSSYFFNASLCISSIEIFSEEIGTRSCQMLIDLMNNKKVEHKVIVEHELIKRESATS</sequence>
<keyword evidence="2" id="KW-0238">DNA-binding</keyword>
<dbReference type="Gene3D" id="3.40.50.2300">
    <property type="match status" value="2"/>
</dbReference>
<evidence type="ECO:0000256" key="1">
    <source>
        <dbReference type="ARBA" id="ARBA00023015"/>
    </source>
</evidence>
<dbReference type="GO" id="GO:0003700">
    <property type="term" value="F:DNA-binding transcription factor activity"/>
    <property type="evidence" value="ECO:0007669"/>
    <property type="project" value="TreeGrafter"/>
</dbReference>
<dbReference type="Proteomes" id="UP000295418">
    <property type="component" value="Unassembled WGS sequence"/>
</dbReference>
<dbReference type="Gene3D" id="1.10.260.40">
    <property type="entry name" value="lambda repressor-like DNA-binding domains"/>
    <property type="match status" value="1"/>
</dbReference>
<keyword evidence="1" id="KW-0805">Transcription regulation</keyword>
<dbReference type="AlphaFoldDB" id="A0A4R4EER9"/>
<dbReference type="Pfam" id="PF13377">
    <property type="entry name" value="Peripla_BP_3"/>
    <property type="match status" value="1"/>
</dbReference>
<dbReference type="GO" id="GO:0000976">
    <property type="term" value="F:transcription cis-regulatory region binding"/>
    <property type="evidence" value="ECO:0007669"/>
    <property type="project" value="TreeGrafter"/>
</dbReference>
<proteinExistence type="predicted"/>
<dbReference type="InterPro" id="IPR000843">
    <property type="entry name" value="HTH_LacI"/>
</dbReference>
<dbReference type="InterPro" id="IPR010982">
    <property type="entry name" value="Lambda_DNA-bd_dom_sf"/>
</dbReference>
<dbReference type="SUPFAM" id="SSF47413">
    <property type="entry name" value="lambda repressor-like DNA-binding domains"/>
    <property type="match status" value="1"/>
</dbReference>
<keyword evidence="6" id="KW-1185">Reference proteome</keyword>
<evidence type="ECO:0000256" key="3">
    <source>
        <dbReference type="ARBA" id="ARBA00023163"/>
    </source>
</evidence>
<dbReference type="InterPro" id="IPR028082">
    <property type="entry name" value="Peripla_BP_I"/>
</dbReference>
<dbReference type="OrthoDB" id="9788209at2"/>